<evidence type="ECO:0000256" key="1">
    <source>
        <dbReference type="SAM" id="SignalP"/>
    </source>
</evidence>
<dbReference type="PANTHER" id="PTHR43649:SF30">
    <property type="entry name" value="ABC TRANSPORTER SUBSTRATE-BINDING PROTEIN"/>
    <property type="match status" value="1"/>
</dbReference>
<dbReference type="Pfam" id="PF13416">
    <property type="entry name" value="SBP_bac_8"/>
    <property type="match status" value="1"/>
</dbReference>
<dbReference type="SUPFAM" id="SSF53850">
    <property type="entry name" value="Periplasmic binding protein-like II"/>
    <property type="match status" value="1"/>
</dbReference>
<dbReference type="PROSITE" id="PS51257">
    <property type="entry name" value="PROKAR_LIPOPROTEIN"/>
    <property type="match status" value="1"/>
</dbReference>
<dbReference type="CDD" id="cd14748">
    <property type="entry name" value="PBP2_UgpB"/>
    <property type="match status" value="1"/>
</dbReference>
<reference evidence="2 3" key="1">
    <citation type="submission" date="2019-09" db="EMBL/GenBank/DDBJ databases">
        <title>Serinicoccus pratensis sp. nov., isolated from meadow soil.</title>
        <authorList>
            <person name="Zhang W."/>
        </authorList>
    </citation>
    <scope>NUCLEOTIDE SEQUENCE [LARGE SCALE GENOMIC DNA]</scope>
    <source>
        <strain evidence="2 3">W204</strain>
    </source>
</reference>
<keyword evidence="1" id="KW-0732">Signal</keyword>
<dbReference type="EMBL" id="CP044427">
    <property type="protein sequence ID" value="QFG69081.1"/>
    <property type="molecule type" value="Genomic_DNA"/>
</dbReference>
<dbReference type="RefSeq" id="WP_158061464.1">
    <property type="nucleotide sequence ID" value="NZ_CP044427.1"/>
</dbReference>
<feature type="signal peptide" evidence="1">
    <location>
        <begin position="1"/>
        <end position="26"/>
    </location>
</feature>
<keyword evidence="3" id="KW-1185">Reference proteome</keyword>
<name>A0A5J6V7H6_9MICO</name>
<organism evidence="2 3">
    <name type="scientific">Ornithinimicrobium pratense</name>
    <dbReference type="NCBI Taxonomy" id="2593973"/>
    <lineage>
        <taxon>Bacteria</taxon>
        <taxon>Bacillati</taxon>
        <taxon>Actinomycetota</taxon>
        <taxon>Actinomycetes</taxon>
        <taxon>Micrococcales</taxon>
        <taxon>Ornithinimicrobiaceae</taxon>
        <taxon>Ornithinimicrobium</taxon>
    </lineage>
</organism>
<sequence>MNRPITSLLGLSLTATLLAACAGGSADDDGTTDGGGGGAASDEEVTSLTFWSNHPGSSKEVEEQLIAAYEEETGISINLVTAGANYEEVANRFNAAQAGSDVPDIVIASDVTWFPMMLNDAIAPLDDLWEAQGSDTDSYVDALREDYLYDDQHFAVPYARSTPLFYYNKEMWQAAGLPDRGPETWDEFAEWADDLREANSEMPALVLPDGSNYLDWHFQGMIWTFDGAYSHEWDTEAMTSEGSIAAGEFLQGQVESGNFVIATDPNSDFAAGQAAALLQSTGSLGGLTEAATFEFGTAFLPGPQPGVTTGGAGLAVSSKISEARKAAAVDFLDWYTSTPNTVTFSQSTGYVPVRKDAVDTDEVQAYLEENPNFRTAVEQLPNTQSQDYARVFVPGGGARIGAALDRITTGGEDVTEVFTQLAEDTQQVVERDVEPELR</sequence>
<dbReference type="Gene3D" id="3.40.190.10">
    <property type="entry name" value="Periplasmic binding protein-like II"/>
    <property type="match status" value="1"/>
</dbReference>
<dbReference type="PANTHER" id="PTHR43649">
    <property type="entry name" value="ARABINOSE-BINDING PROTEIN-RELATED"/>
    <property type="match status" value="1"/>
</dbReference>
<dbReference type="InterPro" id="IPR006059">
    <property type="entry name" value="SBP"/>
</dbReference>
<proteinExistence type="predicted"/>
<gene>
    <name evidence="2" type="ORF">FY030_10530</name>
</gene>
<dbReference type="InterPro" id="IPR050490">
    <property type="entry name" value="Bact_solute-bd_prot1"/>
</dbReference>
<evidence type="ECO:0000313" key="2">
    <source>
        <dbReference type="EMBL" id="QFG69081.1"/>
    </source>
</evidence>
<dbReference type="Proteomes" id="UP000326546">
    <property type="component" value="Chromosome"/>
</dbReference>
<dbReference type="OrthoDB" id="9780991at2"/>
<dbReference type="AlphaFoldDB" id="A0A5J6V7H6"/>
<evidence type="ECO:0000313" key="3">
    <source>
        <dbReference type="Proteomes" id="UP000326546"/>
    </source>
</evidence>
<protein>
    <submittedName>
        <fullName evidence="2">ABC transporter substrate-binding protein</fullName>
    </submittedName>
</protein>
<dbReference type="KEGG" id="serw:FY030_10530"/>
<accession>A0A5J6V7H6</accession>
<feature type="chain" id="PRO_5023933107" evidence="1">
    <location>
        <begin position="27"/>
        <end position="438"/>
    </location>
</feature>